<protein>
    <submittedName>
        <fullName evidence="2">Uncharacterized protein</fullName>
    </submittedName>
</protein>
<sequence length="653" mass="76803">MSDQEYKIYIEKMKRIYECILGYIRGDDDEENYENLHNIIKEFNILTNREDMKTIFNILIEISNNHRRKDNFFEKIEQILQIFKKDVKKYFSNSEIFRLFKRSKRVLLYFIKEDLLTLDKDIVWEMIINFRLYKYPEYFSKEIKPLIDDEMKGKYRKLYPKAEKFDDKCDLIEEIFQEEPEDFEEKRKEGINDETLCELIRKDQLKDFIIYVNRKNYSLTTSISQSIYETNELLMKPSVSLIQYAAFYGSAQIFLYLRREEIELDDSIWIYAIHGQNDEIIHYLEDNNINPPNNSYESCIKESIICHNHLMFNYIENNLTDNRYENYDNIDFKKDYDHNIISYCFNFYNFTYFPEEIKTKYIFNYACEYDYLTIVNFFLNSSNIDTSDELIYIKLFFLNEICFKLAAKNDNQEIMNILASYRHIDKIDGFGQCYKLTQITFPNSVLSFENNSFNGCKSLTKISIPSSVESIGEWCFGQCLMLNEVIFEHPSSLNKIESYVFFGCSFLAKITIPSSVTSIGRWAFSGCTLLSEITFEEPASLASIGEDAFYSCTSLTKMVIPSSVVTIDNFAFSHCSSLKEVTIPSSVKNIGTQAFGCCSSLEEITIPSSVETLGSGTFFRTNSLKVLKIPSSIVYYTKLLRHTAKVQLFEYFT</sequence>
<dbReference type="InterPro" id="IPR032675">
    <property type="entry name" value="LRR_dom_sf"/>
</dbReference>
<dbReference type="InterPro" id="IPR053139">
    <property type="entry name" value="Surface_bspA-like"/>
</dbReference>
<dbReference type="Gene3D" id="3.80.10.10">
    <property type="entry name" value="Ribonuclease Inhibitor"/>
    <property type="match status" value="2"/>
</dbReference>
<dbReference type="EMBL" id="JAPFFF010000001">
    <property type="protein sequence ID" value="KAK8899282.1"/>
    <property type="molecule type" value="Genomic_DNA"/>
</dbReference>
<comment type="caution">
    <text evidence="2">The sequence shown here is derived from an EMBL/GenBank/DDBJ whole genome shotgun (WGS) entry which is preliminary data.</text>
</comment>
<dbReference type="Pfam" id="PF13306">
    <property type="entry name" value="LRR_5"/>
    <property type="match status" value="1"/>
</dbReference>
<dbReference type="InterPro" id="IPR026906">
    <property type="entry name" value="LRR_5"/>
</dbReference>
<name>A0ABR2L955_9EUKA</name>
<keyword evidence="3" id="KW-1185">Reference proteome</keyword>
<dbReference type="Proteomes" id="UP001470230">
    <property type="component" value="Unassembled WGS sequence"/>
</dbReference>
<proteinExistence type="predicted"/>
<evidence type="ECO:0000313" key="3">
    <source>
        <dbReference type="Proteomes" id="UP001470230"/>
    </source>
</evidence>
<dbReference type="InterPro" id="IPR036770">
    <property type="entry name" value="Ankyrin_rpt-contain_sf"/>
</dbReference>
<reference evidence="2 3" key="1">
    <citation type="submission" date="2024-04" db="EMBL/GenBank/DDBJ databases">
        <title>Tritrichomonas musculus Genome.</title>
        <authorList>
            <person name="Alves-Ferreira E."/>
            <person name="Grigg M."/>
            <person name="Lorenzi H."/>
            <person name="Galac M."/>
        </authorList>
    </citation>
    <scope>NUCLEOTIDE SEQUENCE [LARGE SCALE GENOMIC DNA]</scope>
    <source>
        <strain evidence="2 3">EAF2021</strain>
    </source>
</reference>
<dbReference type="Gene3D" id="3.40.50.12480">
    <property type="match status" value="1"/>
</dbReference>
<gene>
    <name evidence="2" type="ORF">M9Y10_001594</name>
    <name evidence="1" type="ORF">M9Y10_019993</name>
</gene>
<evidence type="ECO:0000313" key="2">
    <source>
        <dbReference type="EMBL" id="KAK8899282.1"/>
    </source>
</evidence>
<dbReference type="PANTHER" id="PTHR45661:SF3">
    <property type="entry name" value="IG-LIKE DOMAIN-CONTAINING PROTEIN"/>
    <property type="match status" value="1"/>
</dbReference>
<evidence type="ECO:0000313" key="1">
    <source>
        <dbReference type="EMBL" id="KAK8834961.1"/>
    </source>
</evidence>
<organism evidence="2 3">
    <name type="scientific">Tritrichomonas musculus</name>
    <dbReference type="NCBI Taxonomy" id="1915356"/>
    <lineage>
        <taxon>Eukaryota</taxon>
        <taxon>Metamonada</taxon>
        <taxon>Parabasalia</taxon>
        <taxon>Tritrichomonadida</taxon>
        <taxon>Tritrichomonadidae</taxon>
        <taxon>Tritrichomonas</taxon>
    </lineage>
</organism>
<dbReference type="PANTHER" id="PTHR45661">
    <property type="entry name" value="SURFACE ANTIGEN"/>
    <property type="match status" value="1"/>
</dbReference>
<dbReference type="SUPFAM" id="SSF52058">
    <property type="entry name" value="L domain-like"/>
    <property type="match status" value="1"/>
</dbReference>
<dbReference type="EMBL" id="JAPFFF010000259">
    <property type="protein sequence ID" value="KAK8834961.1"/>
    <property type="molecule type" value="Genomic_DNA"/>
</dbReference>
<accession>A0ABR2L955</accession>
<dbReference type="SUPFAM" id="SSF48403">
    <property type="entry name" value="Ankyrin repeat"/>
    <property type="match status" value="1"/>
</dbReference>